<keyword evidence="1" id="KW-0472">Membrane</keyword>
<feature type="transmembrane region" description="Helical" evidence="1">
    <location>
        <begin position="157"/>
        <end position="182"/>
    </location>
</feature>
<accession>A0A8S5M328</accession>
<feature type="transmembrane region" description="Helical" evidence="1">
    <location>
        <begin position="61"/>
        <end position="82"/>
    </location>
</feature>
<protein>
    <recommendedName>
        <fullName evidence="3">Yip1 domain-containing protein</fullName>
    </recommendedName>
</protein>
<feature type="transmembrane region" description="Helical" evidence="1">
    <location>
        <begin position="103"/>
        <end position="121"/>
    </location>
</feature>
<feature type="transmembrane region" description="Helical" evidence="1">
    <location>
        <begin position="30"/>
        <end position="49"/>
    </location>
</feature>
<evidence type="ECO:0000313" key="2">
    <source>
        <dbReference type="EMBL" id="DAD76475.1"/>
    </source>
</evidence>
<reference evidence="2" key="1">
    <citation type="journal article" date="2021" name="Proc. Natl. Acad. Sci. U.S.A.">
        <title>A Catalog of Tens of Thousands of Viruses from Human Metagenomes Reveals Hidden Associations with Chronic Diseases.</title>
        <authorList>
            <person name="Tisza M.J."/>
            <person name="Buck C.B."/>
        </authorList>
    </citation>
    <scope>NUCLEOTIDE SEQUENCE</scope>
    <source>
        <strain evidence="2">CtCVC7</strain>
    </source>
</reference>
<feature type="transmembrane region" description="Helical" evidence="1">
    <location>
        <begin position="127"/>
        <end position="145"/>
    </location>
</feature>
<evidence type="ECO:0008006" key="3">
    <source>
        <dbReference type="Google" id="ProtNLM"/>
    </source>
</evidence>
<evidence type="ECO:0000256" key="1">
    <source>
        <dbReference type="SAM" id="Phobius"/>
    </source>
</evidence>
<sequence>MNDLKHLFLLIVSPGKTWQKMDKVPYATQIFLNQFLYPLMGITAIVSFLGHFFNDASLPRALQLAIVEFVKFFAGFYALVYVMKIFSTYMLEILQPESRIKRFVGYTLALYMLFDISIFVIRLFIELPSIVDFLPLLLAYVIWNSQRYMEIPDQKNILYVVATTILFLVIPLSIQKLLYFLMPGLI</sequence>
<keyword evidence="1" id="KW-1133">Transmembrane helix</keyword>
<organism evidence="2">
    <name type="scientific">Microviridae sp. ctCVC7</name>
    <dbReference type="NCBI Taxonomy" id="2826729"/>
    <lineage>
        <taxon>Viruses</taxon>
        <taxon>Monodnaviria</taxon>
        <taxon>Sangervirae</taxon>
        <taxon>Phixviricota</taxon>
        <taxon>Malgrandaviricetes</taxon>
        <taxon>Petitvirales</taxon>
        <taxon>Microviridae</taxon>
    </lineage>
</organism>
<keyword evidence="1" id="KW-0812">Transmembrane</keyword>
<proteinExistence type="predicted"/>
<name>A0A8S5M328_9VIRU</name>
<dbReference type="EMBL" id="BK014802">
    <property type="protein sequence ID" value="DAD76475.1"/>
    <property type="molecule type" value="Genomic_DNA"/>
</dbReference>